<feature type="transmembrane region" description="Helical" evidence="1">
    <location>
        <begin position="282"/>
        <end position="303"/>
    </location>
</feature>
<evidence type="ECO:0000313" key="3">
    <source>
        <dbReference type="Proteomes" id="UP000381378"/>
    </source>
</evidence>
<keyword evidence="1" id="KW-1133">Transmembrane helix</keyword>
<accession>A0A5E7VUB9</accession>
<evidence type="ECO:0000256" key="1">
    <source>
        <dbReference type="SAM" id="Phobius"/>
    </source>
</evidence>
<gene>
    <name evidence="2" type="ORF">PS928_06397</name>
</gene>
<keyword evidence="1" id="KW-0812">Transmembrane</keyword>
<proteinExistence type="predicted"/>
<dbReference type="AlphaFoldDB" id="A0A5E7VUB9"/>
<keyword evidence="1" id="KW-0472">Membrane</keyword>
<feature type="transmembrane region" description="Helical" evidence="1">
    <location>
        <begin position="309"/>
        <end position="332"/>
    </location>
</feature>
<protein>
    <submittedName>
        <fullName evidence="2">Uncharacterized protein</fullName>
    </submittedName>
</protein>
<sequence>MDEMFFPCTVANPRGARRQAGLMGSGNSSFPSEIASRAFPAQNFAGYYATSDYNAAMYLVHELASPDTDISSGEAQEYVQLLRSLLRRLRTAKDVSVEALKNLQAQAESIPGIGSLLFSPANLPGTLVSAGTSVAAMSKSKSVVDLLDMTAADKKKLIKWANSRGTSTSRSAKQTFKGKIKLIRVGGQLHFEVPITAQAQSYKVLGQVGRQVAHIPAYGTRAALNERAMLHAEGAPRGLKMMTGNVVGVALAIGPQAYIDYTSSTTMDEFYRKSAYSQPTNVAAFAGGFAGSVAVGIISVGVGAGAAPLVLIVAVGWLAGLGVQALMAGTGADKMVGDYLTK</sequence>
<dbReference type="OrthoDB" id="6900187at2"/>
<dbReference type="RefSeq" id="WP_128871112.1">
    <property type="nucleotide sequence ID" value="NZ_CABVJF010000041.1"/>
</dbReference>
<name>A0A5E7VUB9_PSEFL</name>
<dbReference type="Proteomes" id="UP000381378">
    <property type="component" value="Unassembled WGS sequence"/>
</dbReference>
<evidence type="ECO:0000313" key="2">
    <source>
        <dbReference type="EMBL" id="VVQ26180.1"/>
    </source>
</evidence>
<organism evidence="2 3">
    <name type="scientific">Pseudomonas fluorescens</name>
    <dbReference type="NCBI Taxonomy" id="294"/>
    <lineage>
        <taxon>Bacteria</taxon>
        <taxon>Pseudomonadati</taxon>
        <taxon>Pseudomonadota</taxon>
        <taxon>Gammaproteobacteria</taxon>
        <taxon>Pseudomonadales</taxon>
        <taxon>Pseudomonadaceae</taxon>
        <taxon>Pseudomonas</taxon>
    </lineage>
</organism>
<dbReference type="EMBL" id="CABVJF010000041">
    <property type="protein sequence ID" value="VVQ26180.1"/>
    <property type="molecule type" value="Genomic_DNA"/>
</dbReference>
<reference evidence="2 3" key="1">
    <citation type="submission" date="2019-09" db="EMBL/GenBank/DDBJ databases">
        <authorList>
            <person name="Chandra G."/>
            <person name="Truman W A."/>
        </authorList>
    </citation>
    <scope>NUCLEOTIDE SEQUENCE [LARGE SCALE GENOMIC DNA]</scope>
    <source>
        <strain evidence="2">PS928</strain>
    </source>
</reference>